<evidence type="ECO:0000313" key="2">
    <source>
        <dbReference type="Proteomes" id="UP000706525"/>
    </source>
</evidence>
<sequence length="79" mass="9422">MQEVQRTTVVLPDDNRPRLKKSRETLITNRHRAGHVWIELNDRRQSHAIPGKCRYCQHRFSRFVVTDFLANTVPPYLNH</sequence>
<reference evidence="1 2" key="1">
    <citation type="submission" date="2021-08" db="EMBL/GenBank/DDBJ databases">
        <authorList>
            <person name="Peeters C."/>
        </authorList>
    </citation>
    <scope>NUCLEOTIDE SEQUENCE [LARGE SCALE GENOMIC DNA]</scope>
    <source>
        <strain evidence="1 2">LMG 32289</strain>
    </source>
</reference>
<accession>A0ABN7YZN1</accession>
<gene>
    <name evidence="1" type="ORF">LMG32289_04271</name>
</gene>
<evidence type="ECO:0000313" key="1">
    <source>
        <dbReference type="EMBL" id="CAG9179120.1"/>
    </source>
</evidence>
<dbReference type="EMBL" id="CAJZAG010000008">
    <property type="protein sequence ID" value="CAG9179120.1"/>
    <property type="molecule type" value="Genomic_DNA"/>
</dbReference>
<proteinExistence type="predicted"/>
<protein>
    <submittedName>
        <fullName evidence="1">Uncharacterized protein</fullName>
    </submittedName>
</protein>
<comment type="caution">
    <text evidence="1">The sequence shown here is derived from an EMBL/GenBank/DDBJ whole genome shotgun (WGS) entry which is preliminary data.</text>
</comment>
<dbReference type="Proteomes" id="UP000706525">
    <property type="component" value="Unassembled WGS sequence"/>
</dbReference>
<keyword evidence="2" id="KW-1185">Reference proteome</keyword>
<name>A0ABN7YZN1_9BURK</name>
<organism evidence="1 2">
    <name type="scientific">Cupriavidus pampae</name>
    <dbReference type="NCBI Taxonomy" id="659251"/>
    <lineage>
        <taxon>Bacteria</taxon>
        <taxon>Pseudomonadati</taxon>
        <taxon>Pseudomonadota</taxon>
        <taxon>Betaproteobacteria</taxon>
        <taxon>Burkholderiales</taxon>
        <taxon>Burkholderiaceae</taxon>
        <taxon>Cupriavidus</taxon>
    </lineage>
</organism>